<reference evidence="1 2" key="1">
    <citation type="submission" date="2018-08" db="EMBL/GenBank/DDBJ databases">
        <title>A genome reference for cultivated species of the human gut microbiota.</title>
        <authorList>
            <person name="Zou Y."/>
            <person name="Xue W."/>
            <person name="Luo G."/>
        </authorList>
    </citation>
    <scope>NUCLEOTIDE SEQUENCE [LARGE SCALE GENOMIC DNA]</scope>
    <source>
        <strain evidence="1 2">OM06-2</strain>
    </source>
</reference>
<sequence>MIIRNKKHLCRDKKLREAAGEMQPLLFFKEQTLLPLQLIFSQIPILFLSITMKNIFITSGSLGLFREKCSFNTCFDSVSIVYIFP</sequence>
<organism evidence="1 2">
    <name type="scientific">Phocaeicola plebeius</name>
    <dbReference type="NCBI Taxonomy" id="310297"/>
    <lineage>
        <taxon>Bacteria</taxon>
        <taxon>Pseudomonadati</taxon>
        <taxon>Bacteroidota</taxon>
        <taxon>Bacteroidia</taxon>
        <taxon>Bacteroidales</taxon>
        <taxon>Bacteroidaceae</taxon>
        <taxon>Phocaeicola</taxon>
    </lineage>
</organism>
<accession>A0A3E4ZBV0</accession>
<protein>
    <submittedName>
        <fullName evidence="1">Uncharacterized protein</fullName>
    </submittedName>
</protein>
<gene>
    <name evidence="1" type="ORF">DXB87_03890</name>
</gene>
<name>A0A3E4ZBV0_9BACT</name>
<dbReference type="AlphaFoldDB" id="A0A3E4ZBV0"/>
<dbReference type="EMBL" id="QSTW01000003">
    <property type="protein sequence ID" value="RGM92550.1"/>
    <property type="molecule type" value="Genomic_DNA"/>
</dbReference>
<proteinExistence type="predicted"/>
<evidence type="ECO:0000313" key="1">
    <source>
        <dbReference type="EMBL" id="RGM92550.1"/>
    </source>
</evidence>
<dbReference type="Proteomes" id="UP000260814">
    <property type="component" value="Unassembled WGS sequence"/>
</dbReference>
<comment type="caution">
    <text evidence="1">The sequence shown here is derived from an EMBL/GenBank/DDBJ whole genome shotgun (WGS) entry which is preliminary data.</text>
</comment>
<evidence type="ECO:0000313" key="2">
    <source>
        <dbReference type="Proteomes" id="UP000260814"/>
    </source>
</evidence>